<gene>
    <name evidence="1" type="ORF">ACOLOM_LOCUS11919</name>
</gene>
<accession>A0ACA9Q6Q8</accession>
<dbReference type="EMBL" id="CAJVPT010045384">
    <property type="protein sequence ID" value="CAG8736138.1"/>
    <property type="molecule type" value="Genomic_DNA"/>
</dbReference>
<reference evidence="1" key="1">
    <citation type="submission" date="2021-06" db="EMBL/GenBank/DDBJ databases">
        <authorList>
            <person name="Kallberg Y."/>
            <person name="Tangrot J."/>
            <person name="Rosling A."/>
        </authorList>
    </citation>
    <scope>NUCLEOTIDE SEQUENCE</scope>
    <source>
        <strain evidence="1">CL356</strain>
    </source>
</reference>
<feature type="non-terminal residue" evidence="1">
    <location>
        <position position="1"/>
    </location>
</feature>
<comment type="caution">
    <text evidence="1">The sequence shown here is derived from an EMBL/GenBank/DDBJ whole genome shotgun (WGS) entry which is preliminary data.</text>
</comment>
<evidence type="ECO:0000313" key="2">
    <source>
        <dbReference type="Proteomes" id="UP000789525"/>
    </source>
</evidence>
<organism evidence="1 2">
    <name type="scientific">Acaulospora colombiana</name>
    <dbReference type="NCBI Taxonomy" id="27376"/>
    <lineage>
        <taxon>Eukaryota</taxon>
        <taxon>Fungi</taxon>
        <taxon>Fungi incertae sedis</taxon>
        <taxon>Mucoromycota</taxon>
        <taxon>Glomeromycotina</taxon>
        <taxon>Glomeromycetes</taxon>
        <taxon>Diversisporales</taxon>
        <taxon>Acaulosporaceae</taxon>
        <taxon>Acaulospora</taxon>
    </lineage>
</organism>
<dbReference type="Proteomes" id="UP000789525">
    <property type="component" value="Unassembled WGS sequence"/>
</dbReference>
<keyword evidence="2" id="KW-1185">Reference proteome</keyword>
<sequence length="161" mass="18456">DKWKSIRTVAKISKALYRRLAHNTGEASNQQLDQIERFSSVAFVGRAHEYRRLEAEHTYIKPVAYIDIETGEARSTIVFGTEIEKEVMKKAADAILDRRGLSYTVSLVPSIQHIYELERQFRPDVSLDDTLKTFTDEELDGEAMRFGTRKYESSMNGNAYG</sequence>
<protein>
    <submittedName>
        <fullName evidence="1">7036_t:CDS:1</fullName>
    </submittedName>
</protein>
<evidence type="ECO:0000313" key="1">
    <source>
        <dbReference type="EMBL" id="CAG8736138.1"/>
    </source>
</evidence>
<name>A0ACA9Q6Q8_9GLOM</name>
<proteinExistence type="predicted"/>